<dbReference type="RefSeq" id="WP_275706836.1">
    <property type="nucleotide sequence ID" value="NZ_JAKLTN010000001.1"/>
</dbReference>
<organism evidence="1 2">
    <name type="scientific">Dechloromonas hankyongensis</name>
    <dbReference type="NCBI Taxonomy" id="2908002"/>
    <lineage>
        <taxon>Bacteria</taxon>
        <taxon>Pseudomonadati</taxon>
        <taxon>Pseudomonadota</taxon>
        <taxon>Betaproteobacteria</taxon>
        <taxon>Rhodocyclales</taxon>
        <taxon>Azonexaceae</taxon>
        <taxon>Dechloromonas</taxon>
    </lineage>
</organism>
<keyword evidence="2" id="KW-1185">Reference proteome</keyword>
<dbReference type="Proteomes" id="UP001165384">
    <property type="component" value="Unassembled WGS sequence"/>
</dbReference>
<evidence type="ECO:0000313" key="1">
    <source>
        <dbReference type="EMBL" id="MCG2575679.1"/>
    </source>
</evidence>
<dbReference type="EMBL" id="JAKLTN010000001">
    <property type="protein sequence ID" value="MCG2575679.1"/>
    <property type="molecule type" value="Genomic_DNA"/>
</dbReference>
<proteinExistence type="predicted"/>
<reference evidence="1" key="1">
    <citation type="submission" date="2022-01" db="EMBL/GenBank/DDBJ databases">
        <authorList>
            <person name="Jo J.-H."/>
            <person name="Im W.-T."/>
        </authorList>
    </citation>
    <scope>NUCLEOTIDE SEQUENCE</scope>
    <source>
        <strain evidence="1">XY25</strain>
    </source>
</reference>
<accession>A0ABS9JXW3</accession>
<evidence type="ECO:0000313" key="2">
    <source>
        <dbReference type="Proteomes" id="UP001165384"/>
    </source>
</evidence>
<gene>
    <name evidence="1" type="ORF">LZ012_01580</name>
</gene>
<comment type="caution">
    <text evidence="1">The sequence shown here is derived from an EMBL/GenBank/DDBJ whole genome shotgun (WGS) entry which is preliminary data.</text>
</comment>
<sequence length="201" mass="22701">MPRDDPSNIFGYIERSQKRGYATFFEWPLNRDLAELGVVRYLLASMEADGQTAFHQVRSRGRGSDPPDCEGVDSEHRRVAIEVTELVDPRGIVNYQAGRTDQWIVWTRETFLAGISERLATKAKRTHALKDGPYPGGYAVVIFTDEPNLTQSAVGSYLESHAFPMFTGLTMAFLLLGYDPVIERCPWFPLRIDDISRSTPL</sequence>
<protein>
    <submittedName>
        <fullName evidence="1">Uncharacterized protein</fullName>
    </submittedName>
</protein>
<name>A0ABS9JXW3_9RHOO</name>